<reference evidence="1 2" key="1">
    <citation type="submission" date="2024-03" db="EMBL/GenBank/DDBJ databases">
        <title>Novel species of the genus Variovorax.</title>
        <authorList>
            <person name="Liu Q."/>
            <person name="Xin Y.-H."/>
        </authorList>
    </citation>
    <scope>NUCLEOTIDE SEQUENCE [LARGE SCALE GENOMIC DNA]</scope>
    <source>
        <strain evidence="1 2">KACC 18501</strain>
    </source>
</reference>
<evidence type="ECO:0000313" key="2">
    <source>
        <dbReference type="Proteomes" id="UP001363010"/>
    </source>
</evidence>
<accession>A0ABU8VVH6</accession>
<gene>
    <name evidence="1" type="ORF">WKW80_06945</name>
</gene>
<dbReference type="RefSeq" id="WP_340362827.1">
    <property type="nucleotide sequence ID" value="NZ_JBBKZV010000003.1"/>
</dbReference>
<comment type="caution">
    <text evidence="1">The sequence shown here is derived from an EMBL/GenBank/DDBJ whole genome shotgun (WGS) entry which is preliminary data.</text>
</comment>
<keyword evidence="2" id="KW-1185">Reference proteome</keyword>
<dbReference type="Proteomes" id="UP001363010">
    <property type="component" value="Unassembled WGS sequence"/>
</dbReference>
<dbReference type="EMBL" id="JBBKZV010000003">
    <property type="protein sequence ID" value="MEJ8821772.1"/>
    <property type="molecule type" value="Genomic_DNA"/>
</dbReference>
<sequence length="145" mass="14263">MRHAKGGGCAGRSQVAGGIGCAGGRRGRQVDDAVGAAIGSGGDRWIDFAPARLASDDGPGIGCVAADLEVDLAGVAVDPPGTAQFVLAVDAVSSLPLSVRLGVPGDGAQMHVQAVVPDRGGSGRCVIARADLGFVLDDEHAVVGP</sequence>
<proteinExistence type="predicted"/>
<name>A0ABU8VVH6_9BURK</name>
<feature type="non-terminal residue" evidence="1">
    <location>
        <position position="145"/>
    </location>
</feature>
<organism evidence="1 2">
    <name type="scientific">Variovorax humicola</name>
    <dbReference type="NCBI Taxonomy" id="1769758"/>
    <lineage>
        <taxon>Bacteria</taxon>
        <taxon>Pseudomonadati</taxon>
        <taxon>Pseudomonadota</taxon>
        <taxon>Betaproteobacteria</taxon>
        <taxon>Burkholderiales</taxon>
        <taxon>Comamonadaceae</taxon>
        <taxon>Variovorax</taxon>
    </lineage>
</organism>
<protein>
    <submittedName>
        <fullName evidence="1">Uncharacterized protein</fullName>
    </submittedName>
</protein>
<evidence type="ECO:0000313" key="1">
    <source>
        <dbReference type="EMBL" id="MEJ8821772.1"/>
    </source>
</evidence>